<accession>A0A9D4P050</accession>
<reference evidence="1" key="1">
    <citation type="submission" date="2020-06" db="EMBL/GenBank/DDBJ databases">
        <authorList>
            <person name="Ji K."/>
            <person name="Li J."/>
        </authorList>
    </citation>
    <scope>NUCLEOTIDE SEQUENCE</scope>
    <source>
        <strain evidence="1">JKM2019</strain>
        <tissue evidence="1">Whole body</tissue>
    </source>
</reference>
<comment type="caution">
    <text evidence="1">The sequence shown here is derived from an EMBL/GenBank/DDBJ whole genome shotgun (WGS) entry which is preliminary data.</text>
</comment>
<name>A0A9D4P050_DERFA</name>
<dbReference type="EMBL" id="SDOV01000004">
    <property type="protein sequence ID" value="KAH7641568.1"/>
    <property type="molecule type" value="Genomic_DNA"/>
</dbReference>
<dbReference type="AlphaFoldDB" id="A0A9D4P050"/>
<evidence type="ECO:0000313" key="1">
    <source>
        <dbReference type="EMBL" id="KAH7641568.1"/>
    </source>
</evidence>
<organism evidence="1">
    <name type="scientific">Dermatophagoides farinae</name>
    <name type="common">American house dust mite</name>
    <dbReference type="NCBI Taxonomy" id="6954"/>
    <lineage>
        <taxon>Eukaryota</taxon>
        <taxon>Metazoa</taxon>
        <taxon>Ecdysozoa</taxon>
        <taxon>Arthropoda</taxon>
        <taxon>Chelicerata</taxon>
        <taxon>Arachnida</taxon>
        <taxon>Acari</taxon>
        <taxon>Acariformes</taxon>
        <taxon>Sarcoptiformes</taxon>
        <taxon>Astigmata</taxon>
        <taxon>Psoroptidia</taxon>
        <taxon>Analgoidea</taxon>
        <taxon>Pyroglyphidae</taxon>
        <taxon>Dermatophagoidinae</taxon>
        <taxon>Dermatophagoides</taxon>
    </lineage>
</organism>
<protein>
    <submittedName>
        <fullName evidence="1">Uncharacterized protein</fullName>
    </submittedName>
</protein>
<dbReference type="Proteomes" id="UP000828236">
    <property type="component" value="Unassembled WGS sequence"/>
</dbReference>
<reference evidence="1" key="2">
    <citation type="journal article" date="2021" name="World Allergy Organ. J.">
        <title>Chromosome-level assembly of Dermatophagoides farinae genome and transcriptome reveals two novel allergens Der f 37 and Der f 39.</title>
        <authorList>
            <person name="Chen J."/>
            <person name="Cai Z."/>
            <person name="Fan D."/>
            <person name="Hu J."/>
            <person name="Hou Y."/>
            <person name="He Y."/>
            <person name="Zhang Z."/>
            <person name="Zhao Z."/>
            <person name="Gao P."/>
            <person name="Hu W."/>
            <person name="Sun J."/>
            <person name="Li J."/>
            <person name="Ji K."/>
        </authorList>
    </citation>
    <scope>NUCLEOTIDE SEQUENCE</scope>
    <source>
        <strain evidence="1">JKM2019</strain>
    </source>
</reference>
<proteinExistence type="predicted"/>
<sequence length="239" mass="29823">MFSKLWRQTHTDRDDIFKFGNVLFDPRMNMFIGTTYQPTMNTEQQLIYDYFKQKCDEIERKYLHGYPNFQQKNNECINDIVRLTIQQRLYQHVRYFQLNDQKKNRQFDKELYRLLTIANSSCMMENDTSKIEWKRKNFENIIISSDRLFVSIAYYFFRIRYDFYQEHRQITSDRRNNLRLKVRNLYTQLGEIIFDLEFYRFNFLLQKQHFNSEIVLHKFFIIFDILIQMKEFYYQNLVD</sequence>
<gene>
    <name evidence="1" type="ORF">HUG17_4613</name>
</gene>